<evidence type="ECO:0000259" key="6">
    <source>
        <dbReference type="PROSITE" id="PS50113"/>
    </source>
</evidence>
<dbReference type="SUPFAM" id="SSF55785">
    <property type="entry name" value="PYP-like sensor domain (PAS domain)"/>
    <property type="match status" value="1"/>
</dbReference>
<dbReference type="AlphaFoldDB" id="A0A830FK84"/>
<gene>
    <name evidence="7" type="ORF">GCM10009039_22450</name>
</gene>
<dbReference type="NCBIfam" id="TIGR00229">
    <property type="entry name" value="sensory_box"/>
    <property type="match status" value="1"/>
</dbReference>
<dbReference type="InterPro" id="IPR000700">
    <property type="entry name" value="PAS-assoc_C"/>
</dbReference>
<dbReference type="PANTHER" id="PTHR47429">
    <property type="entry name" value="PROTEIN TWIN LOV 1"/>
    <property type="match status" value="1"/>
</dbReference>
<dbReference type="Pfam" id="PF13426">
    <property type="entry name" value="PAS_9"/>
    <property type="match status" value="1"/>
</dbReference>
<dbReference type="CDD" id="cd00130">
    <property type="entry name" value="PAS"/>
    <property type="match status" value="1"/>
</dbReference>
<dbReference type="SMART" id="SM00388">
    <property type="entry name" value="HisKA"/>
    <property type="match status" value="1"/>
</dbReference>
<dbReference type="OrthoDB" id="3369at2157"/>
<dbReference type="InterPro" id="IPR035965">
    <property type="entry name" value="PAS-like_dom_sf"/>
</dbReference>
<dbReference type="InterPro" id="IPR001610">
    <property type="entry name" value="PAC"/>
</dbReference>
<sequence>MTGEYTTPAFESLADGIAVVDAHGATVTANDAWRAFLEETGIDPSVTRTASTYLQTLLDADRSPTAASDLDVVLTLPYQASSDAYSHRLRVGPFTHDGELFATLTAVGEESPTVTPLKTRAMDEAPVGITISDYTRPGNPLVYANAAFERITGYDVVNTLGRNCRFLQSADTDPDAVAEFREAIRANEGTTVELRNERADGEEFWNAVTIAPLRDATGEVTNWVGFQQDVTARKRAEEALNSERDQYALLNQIIRHDIRNDMTVVQGWGRELRDGLSADQREILTRVLDAAAHTAALTEDVRDLTEIMGDEDPTLEPISLGAVLLEEIDQVRSTFEYQADDLVVEGPEEMPAVRVLGTPLLSSVFTNVLDNAVFHNDSDEVRIDVGVAVDEETCTVSVADNGPGISDAQKREVFEYGEQGLDSSGTGLGLYLVDQLVDQFGGRVWVEDNEPRGAVVRIELQRV</sequence>
<dbReference type="PROSITE" id="PS50113">
    <property type="entry name" value="PAC"/>
    <property type="match status" value="1"/>
</dbReference>
<evidence type="ECO:0000256" key="1">
    <source>
        <dbReference type="ARBA" id="ARBA00022553"/>
    </source>
</evidence>
<dbReference type="Proteomes" id="UP000607197">
    <property type="component" value="Unassembled WGS sequence"/>
</dbReference>
<dbReference type="GO" id="GO:0000155">
    <property type="term" value="F:phosphorelay sensor kinase activity"/>
    <property type="evidence" value="ECO:0007669"/>
    <property type="project" value="InterPro"/>
</dbReference>
<keyword evidence="2" id="KW-0285">Flavoprotein</keyword>
<dbReference type="InterPro" id="IPR004358">
    <property type="entry name" value="Sig_transdc_His_kin-like_C"/>
</dbReference>
<dbReference type="CDD" id="cd00082">
    <property type="entry name" value="HisKA"/>
    <property type="match status" value="1"/>
</dbReference>
<reference evidence="7" key="2">
    <citation type="submission" date="2020-09" db="EMBL/GenBank/DDBJ databases">
        <authorList>
            <person name="Sun Q."/>
            <person name="Ohkuma M."/>
        </authorList>
    </citation>
    <scope>NUCLEOTIDE SEQUENCE</scope>
    <source>
        <strain evidence="7">JCM 19596</strain>
    </source>
</reference>
<feature type="domain" description="PAC" evidence="6">
    <location>
        <begin position="190"/>
        <end position="242"/>
    </location>
</feature>
<dbReference type="SUPFAM" id="SSF55874">
    <property type="entry name" value="ATPase domain of HSP90 chaperone/DNA topoisomerase II/histidine kinase"/>
    <property type="match status" value="1"/>
</dbReference>
<dbReference type="PANTHER" id="PTHR47429:SF2">
    <property type="entry name" value="PROTEIN TWIN LOV 1"/>
    <property type="match status" value="1"/>
</dbReference>
<dbReference type="SMART" id="SM00086">
    <property type="entry name" value="PAC"/>
    <property type="match status" value="1"/>
</dbReference>
<dbReference type="Pfam" id="PF13188">
    <property type="entry name" value="PAS_8"/>
    <property type="match status" value="1"/>
</dbReference>
<accession>A0A830FK84</accession>
<dbReference type="InterPro" id="IPR005467">
    <property type="entry name" value="His_kinase_dom"/>
</dbReference>
<dbReference type="RefSeq" id="WP_188979009.1">
    <property type="nucleotide sequence ID" value="NZ_BMPG01000003.1"/>
</dbReference>
<keyword evidence="4" id="KW-0157">Chromophore</keyword>
<dbReference type="Pfam" id="PF02518">
    <property type="entry name" value="HATPase_c"/>
    <property type="match status" value="1"/>
</dbReference>
<evidence type="ECO:0000256" key="4">
    <source>
        <dbReference type="ARBA" id="ARBA00022991"/>
    </source>
</evidence>
<dbReference type="PROSITE" id="PS50109">
    <property type="entry name" value="HIS_KIN"/>
    <property type="match status" value="1"/>
</dbReference>
<keyword evidence="8" id="KW-1185">Reference proteome</keyword>
<comment type="caution">
    <text evidence="7">The sequence shown here is derived from an EMBL/GenBank/DDBJ whole genome shotgun (WGS) entry which is preliminary data.</text>
</comment>
<dbReference type="Gene3D" id="3.30.450.20">
    <property type="entry name" value="PAS domain"/>
    <property type="match status" value="1"/>
</dbReference>
<name>A0A830FK84_9EURY</name>
<reference evidence="7" key="1">
    <citation type="journal article" date="2014" name="Int. J. Syst. Evol. Microbiol.">
        <title>Complete genome sequence of Corynebacterium casei LMG S-19264T (=DSM 44701T), isolated from a smear-ripened cheese.</title>
        <authorList>
            <consortium name="US DOE Joint Genome Institute (JGI-PGF)"/>
            <person name="Walter F."/>
            <person name="Albersmeier A."/>
            <person name="Kalinowski J."/>
            <person name="Ruckert C."/>
        </authorList>
    </citation>
    <scope>NUCLEOTIDE SEQUENCE</scope>
    <source>
        <strain evidence="7">JCM 19596</strain>
    </source>
</reference>
<proteinExistence type="predicted"/>
<evidence type="ECO:0008006" key="9">
    <source>
        <dbReference type="Google" id="ProtNLM"/>
    </source>
</evidence>
<protein>
    <recommendedName>
        <fullName evidence="9">PAS domain S-box-containing protein</fullName>
    </recommendedName>
</protein>
<dbReference type="Gene3D" id="3.30.565.10">
    <property type="entry name" value="Histidine kinase-like ATPase, C-terminal domain"/>
    <property type="match status" value="1"/>
</dbReference>
<evidence type="ECO:0000313" key="8">
    <source>
        <dbReference type="Proteomes" id="UP000607197"/>
    </source>
</evidence>
<dbReference type="InterPro" id="IPR003594">
    <property type="entry name" value="HATPase_dom"/>
</dbReference>
<dbReference type="EMBL" id="BMPG01000003">
    <property type="protein sequence ID" value="GGL64119.1"/>
    <property type="molecule type" value="Genomic_DNA"/>
</dbReference>
<dbReference type="InterPro" id="IPR003661">
    <property type="entry name" value="HisK_dim/P_dom"/>
</dbReference>
<feature type="domain" description="Histidine kinase" evidence="5">
    <location>
        <begin position="253"/>
        <end position="463"/>
    </location>
</feature>
<dbReference type="InterPro" id="IPR000014">
    <property type="entry name" value="PAS"/>
</dbReference>
<evidence type="ECO:0000256" key="3">
    <source>
        <dbReference type="ARBA" id="ARBA00022643"/>
    </source>
</evidence>
<organism evidence="7 8">
    <name type="scientific">Halocalculus aciditolerans</name>
    <dbReference type="NCBI Taxonomy" id="1383812"/>
    <lineage>
        <taxon>Archaea</taxon>
        <taxon>Methanobacteriati</taxon>
        <taxon>Methanobacteriota</taxon>
        <taxon>Stenosarchaea group</taxon>
        <taxon>Halobacteria</taxon>
        <taxon>Halobacteriales</taxon>
        <taxon>Halobacteriaceae</taxon>
        <taxon>Halocalculus</taxon>
    </lineage>
</organism>
<evidence type="ECO:0000256" key="2">
    <source>
        <dbReference type="ARBA" id="ARBA00022630"/>
    </source>
</evidence>
<keyword evidence="3" id="KW-0288">FMN</keyword>
<evidence type="ECO:0000313" key="7">
    <source>
        <dbReference type="EMBL" id="GGL64119.1"/>
    </source>
</evidence>
<dbReference type="Pfam" id="PF00512">
    <property type="entry name" value="HisKA"/>
    <property type="match status" value="1"/>
</dbReference>
<dbReference type="InterPro" id="IPR036890">
    <property type="entry name" value="HATPase_C_sf"/>
</dbReference>
<evidence type="ECO:0000259" key="5">
    <source>
        <dbReference type="PROSITE" id="PS50109"/>
    </source>
</evidence>
<dbReference type="SMART" id="SM00387">
    <property type="entry name" value="HATPase_c"/>
    <property type="match status" value="1"/>
</dbReference>
<dbReference type="PRINTS" id="PR00344">
    <property type="entry name" value="BCTRLSENSOR"/>
</dbReference>
<keyword evidence="1" id="KW-0597">Phosphoprotein</keyword>